<sequence length="929" mass="100755" precursor="true">MRNRKFLSNSISLALVGGAVLTSLGASFASAEEAVDSVERIQVTGSRIQRTNVVTSSPVMTLSAADIKASGVTRIEDLLNDMPQVFAAQNSTVSNGSSGTATVDLRGLGSQRTLVLVNGRRLPAGSILGSTTADLNTIPANMVERVEVLTGGSSATYGSDAIGGVVNFILKKDFEGFQFDYQYSLYQHDNSDKGVQNITTASGFDAPNGNVTDGNANDFSIMMGTNFSGDKGNITAYATVRDIDAVVQSDRDYSACALTDDGAGGMECGGSSTIPTGRFTDFADFDYTVAGNQFIPRDGLLYNYGPTNYFQRPDNRRTFGVIGNYSLNDNVEIYTELSMMDDRTVAQIAPSGNFFTTSTLGCGNPLLSDQQFDAICGQYGLTKDDTRELYIGRRNIEGGPRQDDLRHTMYRGVLGIRGEINDDWTYDVYGNYGTTAYIQTYRNDMSNARIARSLDVVTDPDTGSAVCQSVLDGSDASCVPWNIFEAGGVTQEALDYLILPLYARGDTESLQLNGFVSGDLTDNGWVLPTATTGLGVVFGIEHREESMTFEPDSGFQSGDGAGQGGATTGLDGSYTVNDLYAELELPLLEDKFLAQDLVLEAAYRYSDYSTDNTTDTYKVGVNWALNDNVRIRTSLQHAVRAPNIGELYASQSLQLFNWDVDPCSTSSPQYSFEECARTGVTNGQYGNIPDSPAGQYNELGGGSQELTPEKSDTISVGVVLTPTFIENFSVTFDFYDITIDDAIDTISSAEVVRLCAKDINPSMCNLIHRSSSNGDLWVGSNANSGYVEATNINTGSFSTRGLDIDSAYNLETSLGDIHFNLVATYLESLEYEAYAGAAPYDCAGQWNRDTCGQPAPKWRHIFTTTWNTPWDLDLTARWRYFGSADELSEADDLTTLDTVNYFDVVGNWQVLGNTKLQFGVNNLFDKDPK</sequence>
<dbReference type="InterPro" id="IPR012910">
    <property type="entry name" value="Plug_dom"/>
</dbReference>
<feature type="chain" id="PRO_5002651078" evidence="10">
    <location>
        <begin position="32"/>
        <end position="929"/>
    </location>
</feature>
<keyword evidence="4 8" id="KW-0812">Transmembrane</keyword>
<keyword evidence="2 8" id="KW-0813">Transport</keyword>
<dbReference type="STRING" id="325240.Sbal_1632"/>
<evidence type="ECO:0000259" key="12">
    <source>
        <dbReference type="Pfam" id="PF07715"/>
    </source>
</evidence>
<evidence type="ECO:0000313" key="13">
    <source>
        <dbReference type="EMBL" id="ABN61146.1"/>
    </source>
</evidence>
<protein>
    <submittedName>
        <fullName evidence="13">TonB-dependent receptor, plug</fullName>
    </submittedName>
</protein>
<name>A3D333_SHEB5</name>
<evidence type="ECO:0000256" key="3">
    <source>
        <dbReference type="ARBA" id="ARBA00022452"/>
    </source>
</evidence>
<dbReference type="PANTHER" id="PTHR47234">
    <property type="match status" value="1"/>
</dbReference>
<evidence type="ECO:0000256" key="1">
    <source>
        <dbReference type="ARBA" id="ARBA00004571"/>
    </source>
</evidence>
<dbReference type="KEGG" id="sbl:Sbal_1632"/>
<dbReference type="HOGENOM" id="CLU_010745_0_0_6"/>
<keyword evidence="14" id="KW-1185">Reference proteome</keyword>
<dbReference type="AlphaFoldDB" id="A3D333"/>
<dbReference type="PROSITE" id="PS52016">
    <property type="entry name" value="TONB_DEPENDENT_REC_3"/>
    <property type="match status" value="1"/>
</dbReference>
<dbReference type="Gene3D" id="2.40.170.20">
    <property type="entry name" value="TonB-dependent receptor, beta-barrel domain"/>
    <property type="match status" value="1"/>
</dbReference>
<dbReference type="Proteomes" id="UP000001557">
    <property type="component" value="Chromosome"/>
</dbReference>
<dbReference type="InterPro" id="IPR036942">
    <property type="entry name" value="Beta-barrel_TonB_sf"/>
</dbReference>
<dbReference type="SUPFAM" id="SSF56935">
    <property type="entry name" value="Porins"/>
    <property type="match status" value="1"/>
</dbReference>
<dbReference type="RefSeq" id="WP_011846480.1">
    <property type="nucleotide sequence ID" value="NC_009052.1"/>
</dbReference>
<keyword evidence="10" id="KW-0732">Signal</keyword>
<dbReference type="InterPro" id="IPR039426">
    <property type="entry name" value="TonB-dep_rcpt-like"/>
</dbReference>
<evidence type="ECO:0000256" key="5">
    <source>
        <dbReference type="ARBA" id="ARBA00023077"/>
    </source>
</evidence>
<dbReference type="PANTHER" id="PTHR47234:SF2">
    <property type="entry name" value="TONB-DEPENDENT RECEPTOR"/>
    <property type="match status" value="1"/>
</dbReference>
<proteinExistence type="inferred from homology"/>
<dbReference type="EMBL" id="CP000563">
    <property type="protein sequence ID" value="ABN61146.1"/>
    <property type="molecule type" value="Genomic_DNA"/>
</dbReference>
<evidence type="ECO:0000256" key="8">
    <source>
        <dbReference type="PROSITE-ProRule" id="PRU01360"/>
    </source>
</evidence>
<keyword evidence="6 8" id="KW-0472">Membrane</keyword>
<feature type="domain" description="TonB-dependent receptor-like beta-barrel" evidence="11">
    <location>
        <begin position="389"/>
        <end position="923"/>
    </location>
</feature>
<reference evidence="13 14" key="1">
    <citation type="submission" date="2007-02" db="EMBL/GenBank/DDBJ databases">
        <title>Complete sequence of chromosome of Shewanella baltica OS155.</title>
        <authorList>
            <consortium name="US DOE Joint Genome Institute"/>
            <person name="Copeland A."/>
            <person name="Lucas S."/>
            <person name="Lapidus A."/>
            <person name="Barry K."/>
            <person name="Detter J.C."/>
            <person name="Glavina del Rio T."/>
            <person name="Hammon N."/>
            <person name="Israni S."/>
            <person name="Dalin E."/>
            <person name="Tice H."/>
            <person name="Pitluck S."/>
            <person name="Sims D.R."/>
            <person name="Brettin T."/>
            <person name="Bruce D."/>
            <person name="Han C."/>
            <person name="Tapia R."/>
            <person name="Brainard J."/>
            <person name="Schmutz J."/>
            <person name="Larimer F."/>
            <person name="Land M."/>
            <person name="Hauser L."/>
            <person name="Kyrpides N."/>
            <person name="Mikhailova N."/>
            <person name="Brettar I."/>
            <person name="Klappenbach J."/>
            <person name="Konstantinidis K."/>
            <person name="Rodrigues J."/>
            <person name="Tiedje J."/>
            <person name="Richardson P."/>
        </authorList>
    </citation>
    <scope>NUCLEOTIDE SEQUENCE [LARGE SCALE GENOMIC DNA]</scope>
    <source>
        <strain evidence="14">OS155 / ATCC BAA-1091</strain>
    </source>
</reference>
<comment type="similarity">
    <text evidence="8 9">Belongs to the TonB-dependent receptor family.</text>
</comment>
<evidence type="ECO:0000256" key="10">
    <source>
        <dbReference type="SAM" id="SignalP"/>
    </source>
</evidence>
<evidence type="ECO:0000256" key="7">
    <source>
        <dbReference type="ARBA" id="ARBA00023237"/>
    </source>
</evidence>
<evidence type="ECO:0000313" key="14">
    <source>
        <dbReference type="Proteomes" id="UP000001557"/>
    </source>
</evidence>
<keyword evidence="5 9" id="KW-0798">TonB box</keyword>
<dbReference type="InterPro" id="IPR000531">
    <property type="entry name" value="Beta-barrel_TonB"/>
</dbReference>
<gene>
    <name evidence="13" type="ordered locus">Sbal_1632</name>
</gene>
<evidence type="ECO:0000259" key="11">
    <source>
        <dbReference type="Pfam" id="PF00593"/>
    </source>
</evidence>
<keyword evidence="7 8" id="KW-0998">Cell outer membrane</keyword>
<dbReference type="Pfam" id="PF07715">
    <property type="entry name" value="Plug"/>
    <property type="match status" value="1"/>
</dbReference>
<feature type="signal peptide" evidence="10">
    <location>
        <begin position="1"/>
        <end position="31"/>
    </location>
</feature>
<feature type="domain" description="TonB-dependent receptor plug" evidence="12">
    <location>
        <begin position="55"/>
        <end position="165"/>
    </location>
</feature>
<evidence type="ECO:0000256" key="9">
    <source>
        <dbReference type="RuleBase" id="RU003357"/>
    </source>
</evidence>
<keyword evidence="3 8" id="KW-1134">Transmembrane beta strand</keyword>
<evidence type="ECO:0000256" key="6">
    <source>
        <dbReference type="ARBA" id="ARBA00023136"/>
    </source>
</evidence>
<dbReference type="GO" id="GO:0009279">
    <property type="term" value="C:cell outer membrane"/>
    <property type="evidence" value="ECO:0007669"/>
    <property type="project" value="UniProtKB-SubCell"/>
</dbReference>
<dbReference type="Pfam" id="PF00593">
    <property type="entry name" value="TonB_dep_Rec_b-barrel"/>
    <property type="match status" value="1"/>
</dbReference>
<accession>A3D333</accession>
<keyword evidence="13" id="KW-0675">Receptor</keyword>
<dbReference type="InterPro" id="IPR037066">
    <property type="entry name" value="Plug_dom_sf"/>
</dbReference>
<comment type="subcellular location">
    <subcellularLocation>
        <location evidence="1 8">Cell outer membrane</location>
        <topology evidence="1 8">Multi-pass membrane protein</topology>
    </subcellularLocation>
</comment>
<organism evidence="13 14">
    <name type="scientific">Shewanella baltica (strain OS155 / ATCC BAA-1091)</name>
    <dbReference type="NCBI Taxonomy" id="325240"/>
    <lineage>
        <taxon>Bacteria</taxon>
        <taxon>Pseudomonadati</taxon>
        <taxon>Pseudomonadota</taxon>
        <taxon>Gammaproteobacteria</taxon>
        <taxon>Alteromonadales</taxon>
        <taxon>Shewanellaceae</taxon>
        <taxon>Shewanella</taxon>
    </lineage>
</organism>
<dbReference type="Gene3D" id="2.170.130.10">
    <property type="entry name" value="TonB-dependent receptor, plug domain"/>
    <property type="match status" value="1"/>
</dbReference>
<evidence type="ECO:0000256" key="2">
    <source>
        <dbReference type="ARBA" id="ARBA00022448"/>
    </source>
</evidence>
<evidence type="ECO:0000256" key="4">
    <source>
        <dbReference type="ARBA" id="ARBA00022692"/>
    </source>
</evidence>